<evidence type="ECO:0000256" key="1">
    <source>
        <dbReference type="ARBA" id="ARBA00004319"/>
    </source>
</evidence>
<evidence type="ECO:0000256" key="10">
    <source>
        <dbReference type="ARBA" id="ARBA00023157"/>
    </source>
</evidence>
<evidence type="ECO:0000256" key="6">
    <source>
        <dbReference type="ARBA" id="ARBA00022722"/>
    </source>
</evidence>
<dbReference type="Gene3D" id="3.90.730.10">
    <property type="entry name" value="Ribonuclease T2-like"/>
    <property type="match status" value="1"/>
</dbReference>
<evidence type="ECO:0000313" key="18">
    <source>
        <dbReference type="EMBL" id="ALC43397.1"/>
    </source>
</evidence>
<keyword evidence="10" id="KW-1015">Disulfide bond</keyword>
<feature type="active site" evidence="16">
    <location>
        <position position="115"/>
    </location>
</feature>
<dbReference type="InterPro" id="IPR033130">
    <property type="entry name" value="RNase_T2_His_AS_2"/>
</dbReference>
<keyword evidence="8" id="KW-0378">Hydrolase</keyword>
<evidence type="ECO:0000256" key="8">
    <source>
        <dbReference type="ARBA" id="ARBA00022801"/>
    </source>
</evidence>
<dbReference type="OrthoDB" id="435754at2759"/>
<evidence type="ECO:0000256" key="11">
    <source>
        <dbReference type="ARBA" id="ARBA00023180"/>
    </source>
</evidence>
<dbReference type="STRING" id="30019.A0A0M4EJW8"/>
<evidence type="ECO:0000256" key="15">
    <source>
        <dbReference type="ARBA" id="ARBA00052670"/>
    </source>
</evidence>
<dbReference type="OMA" id="TNCHIGS"/>
<dbReference type="GO" id="GO:0016787">
    <property type="term" value="F:hydrolase activity"/>
    <property type="evidence" value="ECO:0007669"/>
    <property type="project" value="UniProtKB-KW"/>
</dbReference>
<evidence type="ECO:0000256" key="9">
    <source>
        <dbReference type="ARBA" id="ARBA00022824"/>
    </source>
</evidence>
<dbReference type="Pfam" id="PF00445">
    <property type="entry name" value="Ribonuclease_T2"/>
    <property type="match status" value="1"/>
</dbReference>
<evidence type="ECO:0000256" key="12">
    <source>
        <dbReference type="ARBA" id="ARBA00023228"/>
    </source>
</evidence>
<dbReference type="FunFam" id="3.90.730.10:FF:000001">
    <property type="entry name" value="Ribonuclease T2"/>
    <property type="match status" value="1"/>
</dbReference>
<keyword evidence="13" id="KW-0456">Lyase</keyword>
<sequence length="268" mass="31100">DEDEDEDYGLNMTVWNDNSWDVLVFTQQWPVTTCYHWREQDPTHDCTLPQKKEFWTIHGVWPTKVGHFGPNFCNNSAKFDEHQLQTILDSLNTYWPDLEGASSQDWLWKHEWLKHGTCASLLDALNGELKYFGQGLKWREEYTIANILDAAGIHPDSNNSVVTINQALVRGLGKNPSIHCLFDGKHDISYLAEIRLCFNKSLELINCDGINRDVMAVHFQDGTVNTNCHISSPVHYPSVLPPLLRKQPWKFPVVDFYKLLQFLMWFTF</sequence>
<keyword evidence="12" id="KW-0458">Lysosome</keyword>
<comment type="similarity">
    <text evidence="4 17">Belongs to the RNase T2 family.</text>
</comment>
<comment type="subcellular location">
    <subcellularLocation>
        <location evidence="1">Endoplasmic reticulum lumen</location>
    </subcellularLocation>
    <subcellularLocation>
        <location evidence="2">Lysosome</location>
    </subcellularLocation>
    <subcellularLocation>
        <location evidence="3">Secreted</location>
    </subcellularLocation>
</comment>
<organism evidence="18 19">
    <name type="scientific">Drosophila busckii</name>
    <name type="common">Fruit fly</name>
    <dbReference type="NCBI Taxonomy" id="30019"/>
    <lineage>
        <taxon>Eukaryota</taxon>
        <taxon>Metazoa</taxon>
        <taxon>Ecdysozoa</taxon>
        <taxon>Arthropoda</taxon>
        <taxon>Hexapoda</taxon>
        <taxon>Insecta</taxon>
        <taxon>Pterygota</taxon>
        <taxon>Neoptera</taxon>
        <taxon>Endopterygota</taxon>
        <taxon>Diptera</taxon>
        <taxon>Brachycera</taxon>
        <taxon>Muscomorpha</taxon>
        <taxon>Ephydroidea</taxon>
        <taxon>Drosophilidae</taxon>
        <taxon>Drosophila</taxon>
    </lineage>
</organism>
<keyword evidence="5" id="KW-0964">Secreted</keyword>
<dbReference type="AlphaFoldDB" id="A0A0M4EJW8"/>
<keyword evidence="7" id="KW-0255">Endonuclease</keyword>
<dbReference type="InterPro" id="IPR036430">
    <property type="entry name" value="RNase_T2-like_sf"/>
</dbReference>
<dbReference type="PANTHER" id="PTHR11240">
    <property type="entry name" value="RIBONUCLEASE T2"/>
    <property type="match status" value="1"/>
</dbReference>
<evidence type="ECO:0000256" key="5">
    <source>
        <dbReference type="ARBA" id="ARBA00022525"/>
    </source>
</evidence>
<evidence type="ECO:0000256" key="16">
    <source>
        <dbReference type="PIRSR" id="PIRSR633697-1"/>
    </source>
</evidence>
<dbReference type="GO" id="GO:0033897">
    <property type="term" value="F:ribonuclease T2 activity"/>
    <property type="evidence" value="ECO:0007669"/>
    <property type="project" value="InterPro"/>
</dbReference>
<evidence type="ECO:0000256" key="4">
    <source>
        <dbReference type="ARBA" id="ARBA00007469"/>
    </source>
</evidence>
<evidence type="ECO:0000256" key="3">
    <source>
        <dbReference type="ARBA" id="ARBA00004613"/>
    </source>
</evidence>
<dbReference type="PROSITE" id="PS00531">
    <property type="entry name" value="RNASE_T2_2"/>
    <property type="match status" value="1"/>
</dbReference>
<feature type="active site" evidence="16">
    <location>
        <position position="111"/>
    </location>
</feature>
<gene>
    <name evidence="18" type="ORF">Dbus_chr3Lg563</name>
</gene>
<feature type="active site" evidence="16">
    <location>
        <position position="58"/>
    </location>
</feature>
<dbReference type="Proteomes" id="UP000494163">
    <property type="component" value="Chromosome 3L"/>
</dbReference>
<dbReference type="InterPro" id="IPR033697">
    <property type="entry name" value="Ribonuclease_T2_eukaryotic"/>
</dbReference>
<evidence type="ECO:0000256" key="14">
    <source>
        <dbReference type="ARBA" id="ARBA00051280"/>
    </source>
</evidence>
<dbReference type="GO" id="GO:0005764">
    <property type="term" value="C:lysosome"/>
    <property type="evidence" value="ECO:0007669"/>
    <property type="project" value="UniProtKB-SubCell"/>
</dbReference>
<keyword evidence="19" id="KW-1185">Reference proteome</keyword>
<dbReference type="GO" id="GO:0005576">
    <property type="term" value="C:extracellular region"/>
    <property type="evidence" value="ECO:0007669"/>
    <property type="project" value="UniProtKB-SubCell"/>
</dbReference>
<dbReference type="InterPro" id="IPR001568">
    <property type="entry name" value="RNase_T2-like"/>
</dbReference>
<dbReference type="PANTHER" id="PTHR11240:SF22">
    <property type="entry name" value="RIBONUCLEASE T2"/>
    <property type="match status" value="1"/>
</dbReference>
<protein>
    <submittedName>
        <fullName evidence="18">RNaseX25</fullName>
    </submittedName>
</protein>
<dbReference type="GO" id="GO:0006401">
    <property type="term" value="P:RNA catabolic process"/>
    <property type="evidence" value="ECO:0007669"/>
    <property type="project" value="TreeGrafter"/>
</dbReference>
<dbReference type="GO" id="GO:0003723">
    <property type="term" value="F:RNA binding"/>
    <property type="evidence" value="ECO:0007669"/>
    <property type="project" value="InterPro"/>
</dbReference>
<keyword evidence="11" id="KW-0325">Glycoprotein</keyword>
<comment type="catalytic activity">
    <reaction evidence="14">
        <text>a guanylyl-uridine-RNA = a 3'-end 2',3'-cyclophospho-GMP-RNA + a 5'-end dephospho-uridine-RNA</text>
        <dbReference type="Rhea" id="RHEA:81323"/>
        <dbReference type="Rhea" id="RHEA-COMP:17356"/>
        <dbReference type="Rhea" id="RHEA-COMP:19658"/>
        <dbReference type="Rhea" id="RHEA-COMP:19659"/>
        <dbReference type="ChEBI" id="CHEBI:173224"/>
        <dbReference type="ChEBI" id="CHEBI:231849"/>
        <dbReference type="ChEBI" id="CHEBI:231850"/>
    </reaction>
</comment>
<evidence type="ECO:0000256" key="7">
    <source>
        <dbReference type="ARBA" id="ARBA00022759"/>
    </source>
</evidence>
<dbReference type="SUPFAM" id="SSF55895">
    <property type="entry name" value="Ribonuclease Rh-like"/>
    <property type="match status" value="1"/>
</dbReference>
<proteinExistence type="inferred from homology"/>
<dbReference type="GO" id="GO:0005788">
    <property type="term" value="C:endoplasmic reticulum lumen"/>
    <property type="evidence" value="ECO:0007669"/>
    <property type="project" value="UniProtKB-SubCell"/>
</dbReference>
<name>A0A0M4EJW8_DROBS</name>
<feature type="non-terminal residue" evidence="18">
    <location>
        <position position="1"/>
    </location>
</feature>
<evidence type="ECO:0000313" key="19">
    <source>
        <dbReference type="Proteomes" id="UP000494163"/>
    </source>
</evidence>
<accession>A0A0M4EJW8</accession>
<evidence type="ECO:0000256" key="2">
    <source>
        <dbReference type="ARBA" id="ARBA00004371"/>
    </source>
</evidence>
<evidence type="ECO:0000256" key="17">
    <source>
        <dbReference type="RuleBase" id="RU004328"/>
    </source>
</evidence>
<dbReference type="EMBL" id="CP012525">
    <property type="protein sequence ID" value="ALC43397.1"/>
    <property type="molecule type" value="Genomic_DNA"/>
</dbReference>
<comment type="catalytic activity">
    <reaction evidence="15">
        <text>an adenylyl-uridine-RNA = a 3'-end 2',3'-cyclophospho-AMP-RNA + a 5'-end dephospho-uridine-RNA</text>
        <dbReference type="Rhea" id="RHEA:81383"/>
        <dbReference type="Rhea" id="RHEA-COMP:17356"/>
        <dbReference type="Rhea" id="RHEA-COMP:19675"/>
        <dbReference type="Rhea" id="RHEA-COMP:19676"/>
        <dbReference type="ChEBI" id="CHEBI:173224"/>
        <dbReference type="ChEBI" id="CHEBI:231879"/>
        <dbReference type="ChEBI" id="CHEBI:231881"/>
    </reaction>
    <physiologicalReaction direction="left-to-right" evidence="15">
        <dbReference type="Rhea" id="RHEA:81384"/>
    </physiologicalReaction>
</comment>
<evidence type="ECO:0000256" key="13">
    <source>
        <dbReference type="ARBA" id="ARBA00023239"/>
    </source>
</evidence>
<reference evidence="18 19" key="1">
    <citation type="submission" date="2015-08" db="EMBL/GenBank/DDBJ databases">
        <title>Ancestral chromatin configuration constrains chromatin evolution on differentiating sex chromosomes in Drosophila.</title>
        <authorList>
            <person name="Zhou Q."/>
            <person name="Bachtrog D."/>
        </authorList>
    </citation>
    <scope>NUCLEOTIDE SEQUENCE [LARGE SCALE GENOMIC DNA]</scope>
    <source>
        <tissue evidence="18">Whole larvae</tissue>
    </source>
</reference>
<dbReference type="CDD" id="cd01061">
    <property type="entry name" value="RNase_T2_euk"/>
    <property type="match status" value="1"/>
</dbReference>
<dbReference type="SMR" id="A0A0M4EJW8"/>
<keyword evidence="6" id="KW-0540">Nuclease</keyword>
<keyword evidence="9" id="KW-0256">Endoplasmic reticulum</keyword>